<evidence type="ECO:0000256" key="1">
    <source>
        <dbReference type="SAM" id="SignalP"/>
    </source>
</evidence>
<evidence type="ECO:0000313" key="2">
    <source>
        <dbReference type="EMBL" id="NML44354.1"/>
    </source>
</evidence>
<evidence type="ECO:0008006" key="4">
    <source>
        <dbReference type="Google" id="ProtNLM"/>
    </source>
</evidence>
<dbReference type="AlphaFoldDB" id="A0A848H1A7"/>
<protein>
    <recommendedName>
        <fullName evidence="4">Cell envelope biogenesis protein TolA</fullName>
    </recommendedName>
</protein>
<keyword evidence="3" id="KW-1185">Reference proteome</keyword>
<name>A0A848H1A7_9BURK</name>
<dbReference type="RefSeq" id="WP_169418491.1">
    <property type="nucleotide sequence ID" value="NZ_JABBFX010000001.1"/>
</dbReference>
<accession>A0A848H1A7</accession>
<proteinExistence type="predicted"/>
<keyword evidence="1" id="KW-0732">Signal</keyword>
<gene>
    <name evidence="2" type="ORF">HHL11_11370</name>
</gene>
<feature type="chain" id="PRO_5032716887" description="Cell envelope biogenesis protein TolA" evidence="1">
    <location>
        <begin position="28"/>
        <end position="154"/>
    </location>
</feature>
<reference evidence="2 3" key="1">
    <citation type="submission" date="2020-04" db="EMBL/GenBank/DDBJ databases">
        <title>Ramlibacter sp. G-1-2-2 isolated from soil.</title>
        <authorList>
            <person name="Dahal R.H."/>
        </authorList>
    </citation>
    <scope>NUCLEOTIDE SEQUENCE [LARGE SCALE GENOMIC DNA]</scope>
    <source>
        <strain evidence="2 3">G-1-2-2</strain>
    </source>
</reference>
<comment type="caution">
    <text evidence="2">The sequence shown here is derived from an EMBL/GenBank/DDBJ whole genome shotgun (WGS) entry which is preliminary data.</text>
</comment>
<dbReference type="EMBL" id="JABBFX010000001">
    <property type="protein sequence ID" value="NML44354.1"/>
    <property type="molecule type" value="Genomic_DNA"/>
</dbReference>
<sequence length="154" mass="16937">MQHRKRNRRWLGWGLALSLALTGGAFATGAGVGVGKDALKAAQRRIVAEREAKEDKAAADYDVAKARCKDARSDTARTACLEHAKVQRDAAVRQAKIERVESSKELKVRVQEAKKPKAPETPAARFAAEKARCELLGLERDNCLADARKRFNKA</sequence>
<evidence type="ECO:0000313" key="3">
    <source>
        <dbReference type="Proteomes" id="UP000541185"/>
    </source>
</evidence>
<feature type="signal peptide" evidence="1">
    <location>
        <begin position="1"/>
        <end position="27"/>
    </location>
</feature>
<organism evidence="2 3">
    <name type="scientific">Ramlibacter agri</name>
    <dbReference type="NCBI Taxonomy" id="2728837"/>
    <lineage>
        <taxon>Bacteria</taxon>
        <taxon>Pseudomonadati</taxon>
        <taxon>Pseudomonadota</taxon>
        <taxon>Betaproteobacteria</taxon>
        <taxon>Burkholderiales</taxon>
        <taxon>Comamonadaceae</taxon>
        <taxon>Ramlibacter</taxon>
    </lineage>
</organism>
<dbReference type="Proteomes" id="UP000541185">
    <property type="component" value="Unassembled WGS sequence"/>
</dbReference>